<evidence type="ECO:0000256" key="1">
    <source>
        <dbReference type="SAM" id="MobiDB-lite"/>
    </source>
</evidence>
<evidence type="ECO:0008006" key="4">
    <source>
        <dbReference type="Google" id="ProtNLM"/>
    </source>
</evidence>
<gene>
    <name evidence="2" type="ORF">HID58_085434</name>
</gene>
<feature type="compositionally biased region" description="Basic and acidic residues" evidence="1">
    <location>
        <begin position="154"/>
        <end position="169"/>
    </location>
</feature>
<feature type="compositionally biased region" description="Basic and acidic residues" evidence="1">
    <location>
        <begin position="84"/>
        <end position="93"/>
    </location>
</feature>
<dbReference type="Proteomes" id="UP000824890">
    <property type="component" value="Unassembled WGS sequence"/>
</dbReference>
<feature type="compositionally biased region" description="Basic and acidic residues" evidence="1">
    <location>
        <begin position="218"/>
        <end position="229"/>
    </location>
</feature>
<organism evidence="2 3">
    <name type="scientific">Brassica napus</name>
    <name type="common">Rape</name>
    <dbReference type="NCBI Taxonomy" id="3708"/>
    <lineage>
        <taxon>Eukaryota</taxon>
        <taxon>Viridiplantae</taxon>
        <taxon>Streptophyta</taxon>
        <taxon>Embryophyta</taxon>
        <taxon>Tracheophyta</taxon>
        <taxon>Spermatophyta</taxon>
        <taxon>Magnoliopsida</taxon>
        <taxon>eudicotyledons</taxon>
        <taxon>Gunneridae</taxon>
        <taxon>Pentapetalae</taxon>
        <taxon>rosids</taxon>
        <taxon>malvids</taxon>
        <taxon>Brassicales</taxon>
        <taxon>Brassicaceae</taxon>
        <taxon>Brassiceae</taxon>
        <taxon>Brassica</taxon>
    </lineage>
</organism>
<feature type="compositionally biased region" description="Basic residues" evidence="1">
    <location>
        <begin position="113"/>
        <end position="127"/>
    </location>
</feature>
<keyword evidence="3" id="KW-1185">Reference proteome</keyword>
<feature type="compositionally biased region" description="Basic and acidic residues" evidence="1">
    <location>
        <begin position="16"/>
        <end position="29"/>
    </location>
</feature>
<sequence>MSQSSLIVRKGGPSNGDRRPLNSKDDIIPDKPLQFERRIGFPNGDIGKVTLTYDGLHRHCFTCKLIFHDENICPLLTPEEREHKRKQRLDSHANNDQSKLPIYGSQGFNSRNSLKRPRSPLNGKHHSPSPTSRNRELYQHEKRRKSMASAFSTREARDRKSSSRQDNRQSHQGIEVWSRLEILTRRGDAQRGPNYDPPSRNTHRKDAPRPNNNSTLEWRPRRNVEDSRNKSKINGAPHQTEYDRELAANRISEAAIANAEEERIRRLKGKAVDIDVPTTQTKATRSTPLEHRGTNLIISEQPSETPLPTRQAQRYDPSPMEQGGKFLELETGIDQDLMAPLTDLEIAEVDNLVLETERLEMAENEMAENTIDENMIDIDNDDLLGDSPDLDAEKIEAISQLSPANAEYKESASIGQHLALAKATATSQEPAQKNLSDAYVPKGLLKKKAPAPPT</sequence>
<feature type="region of interest" description="Disordered" evidence="1">
    <location>
        <begin position="84"/>
        <end position="244"/>
    </location>
</feature>
<feature type="region of interest" description="Disordered" evidence="1">
    <location>
        <begin position="425"/>
        <end position="454"/>
    </location>
</feature>
<feature type="compositionally biased region" description="Polar residues" evidence="1">
    <location>
        <begin position="425"/>
        <end position="435"/>
    </location>
</feature>
<proteinExistence type="predicted"/>
<name>A0ABQ7XQ52_BRANA</name>
<accession>A0ABQ7XQ52</accession>
<protein>
    <recommendedName>
        <fullName evidence="4">Zinc knuckle CX2CX4HX4C domain-containing protein</fullName>
    </recommendedName>
</protein>
<feature type="compositionally biased region" description="Basic residues" evidence="1">
    <location>
        <begin position="444"/>
        <end position="454"/>
    </location>
</feature>
<evidence type="ECO:0000313" key="3">
    <source>
        <dbReference type="Proteomes" id="UP000824890"/>
    </source>
</evidence>
<feature type="region of interest" description="Disordered" evidence="1">
    <location>
        <begin position="1"/>
        <end position="29"/>
    </location>
</feature>
<comment type="caution">
    <text evidence="2">The sequence shown here is derived from an EMBL/GenBank/DDBJ whole genome shotgun (WGS) entry which is preliminary data.</text>
</comment>
<evidence type="ECO:0000313" key="2">
    <source>
        <dbReference type="EMBL" id="KAH0857173.1"/>
    </source>
</evidence>
<dbReference type="EMBL" id="JAGKQM010000019">
    <property type="protein sequence ID" value="KAH0857173.1"/>
    <property type="molecule type" value="Genomic_DNA"/>
</dbReference>
<reference evidence="2 3" key="1">
    <citation type="submission" date="2021-05" db="EMBL/GenBank/DDBJ databases">
        <title>Genome Assembly of Synthetic Allotetraploid Brassica napus Reveals Homoeologous Exchanges between Subgenomes.</title>
        <authorList>
            <person name="Davis J.T."/>
        </authorList>
    </citation>
    <scope>NUCLEOTIDE SEQUENCE [LARGE SCALE GENOMIC DNA]</scope>
    <source>
        <strain evidence="3">cv. Da-Ae</strain>
        <tissue evidence="2">Seedling</tissue>
    </source>
</reference>